<evidence type="ECO:0008006" key="2">
    <source>
        <dbReference type="Google" id="ProtNLM"/>
    </source>
</evidence>
<accession>A0A6S6SK20</accession>
<name>A0A6S6SK20_9BACT</name>
<dbReference type="SUPFAM" id="SSF47090">
    <property type="entry name" value="PGBD-like"/>
    <property type="match status" value="1"/>
</dbReference>
<proteinExistence type="predicted"/>
<dbReference type="EMBL" id="CACVAU010000011">
    <property type="protein sequence ID" value="CAA6803722.1"/>
    <property type="molecule type" value="Genomic_DNA"/>
</dbReference>
<dbReference type="Gene3D" id="1.10.530.10">
    <property type="match status" value="1"/>
</dbReference>
<dbReference type="InterPro" id="IPR036365">
    <property type="entry name" value="PGBD-like_sf"/>
</dbReference>
<sequence>MKLKNIIENFESVYFKDFNRSILVEDIELSKEIQGILHQIGVYSSVVDGLFGAITCEALQDFIETEGLSQDYILDDIVAELLLARVTGIDENLVEDFGNSEEDFVTATIKLCERHGLPLKEQIAYVIATAEHETGRTYKPVVEAHWLSESWRERNLRYYPYHGRGYVQITWKYNYEKFSKLLNKDFVSNPDAVLDPKTSLFILVYGMSVGGFSGKRLGAYVNKNEKDFYRARKVVNGKDKAEHIANLAEKWLQKLLDREEQGIQAKSIGLSDEMARRYKRLR</sequence>
<protein>
    <recommendedName>
        <fullName evidence="2">Carboxypeptidase</fullName>
    </recommendedName>
</protein>
<reference evidence="1" key="1">
    <citation type="submission" date="2020-01" db="EMBL/GenBank/DDBJ databases">
        <authorList>
            <person name="Meier V. D."/>
            <person name="Meier V D."/>
        </authorList>
    </citation>
    <scope>NUCLEOTIDE SEQUENCE</scope>
    <source>
        <strain evidence="1">HLG_WM_MAG_05</strain>
    </source>
</reference>
<dbReference type="InterPro" id="IPR023346">
    <property type="entry name" value="Lysozyme-like_dom_sf"/>
</dbReference>
<dbReference type="AlphaFoldDB" id="A0A6S6SK20"/>
<evidence type="ECO:0000313" key="1">
    <source>
        <dbReference type="EMBL" id="CAA6803722.1"/>
    </source>
</evidence>
<gene>
    <name evidence="1" type="ORF">HELGO_WM11334</name>
</gene>
<dbReference type="SUPFAM" id="SSF53955">
    <property type="entry name" value="Lysozyme-like"/>
    <property type="match status" value="1"/>
</dbReference>
<organism evidence="1">
    <name type="scientific">uncultured Sulfurovum sp</name>
    <dbReference type="NCBI Taxonomy" id="269237"/>
    <lineage>
        <taxon>Bacteria</taxon>
        <taxon>Pseudomonadati</taxon>
        <taxon>Campylobacterota</taxon>
        <taxon>Epsilonproteobacteria</taxon>
        <taxon>Campylobacterales</taxon>
        <taxon>Sulfurovaceae</taxon>
        <taxon>Sulfurovum</taxon>
        <taxon>environmental samples</taxon>
    </lineage>
</organism>